<dbReference type="GO" id="GO:0008320">
    <property type="term" value="F:protein transmembrane transporter activity"/>
    <property type="evidence" value="ECO:0007669"/>
    <property type="project" value="UniProtKB-UniRule"/>
</dbReference>
<dbReference type="Pfam" id="PF02416">
    <property type="entry name" value="TatA_B_E"/>
    <property type="match status" value="1"/>
</dbReference>
<dbReference type="STRING" id="1661.CQ11_01490"/>
<proteinExistence type="inferred from homology"/>
<dbReference type="OrthoDB" id="5245163at2"/>
<feature type="compositionally biased region" description="Pro residues" evidence="10">
    <location>
        <begin position="50"/>
        <end position="59"/>
    </location>
</feature>
<feature type="compositionally biased region" description="Basic and acidic residues" evidence="10">
    <location>
        <begin position="37"/>
        <end position="49"/>
    </location>
</feature>
<comment type="subunit">
    <text evidence="9">The Tat system comprises two distinct complexes: a TatABC complex, containing multiple copies of TatA, TatB and TatC subunits, and a separate TatA complex, containing only TatA subunits. Substrates initially bind to the TatABC complex, which probably triggers association of the separate TatA complex to form the active translocon.</text>
</comment>
<keyword evidence="2 9" id="KW-0813">Transport</keyword>
<gene>
    <name evidence="9 11" type="primary">tatA</name>
    <name evidence="11" type="ORF">EBQ10_00475</name>
</gene>
<dbReference type="HAMAP" id="MF_00236">
    <property type="entry name" value="TatA_E"/>
    <property type="match status" value="1"/>
</dbReference>
<evidence type="ECO:0000256" key="1">
    <source>
        <dbReference type="ARBA" id="ARBA00004162"/>
    </source>
</evidence>
<keyword evidence="8 9" id="KW-0472">Membrane</keyword>
<evidence type="ECO:0000256" key="5">
    <source>
        <dbReference type="ARBA" id="ARBA00022927"/>
    </source>
</evidence>
<keyword evidence="7 9" id="KW-0811">Translocation</keyword>
<comment type="similarity">
    <text evidence="9">Belongs to the TatA/E family.</text>
</comment>
<dbReference type="PANTHER" id="PTHR42982:SF8">
    <property type="entry name" value="SEC-INDEPENDENT PROTEIN TRANSLOCASE PROTEIN TATA"/>
    <property type="match status" value="1"/>
</dbReference>
<dbReference type="EMBL" id="CP033905">
    <property type="protein sequence ID" value="AZR05918.1"/>
    <property type="molecule type" value="Genomic_DNA"/>
</dbReference>
<evidence type="ECO:0000256" key="2">
    <source>
        <dbReference type="ARBA" id="ARBA00022448"/>
    </source>
</evidence>
<dbReference type="InterPro" id="IPR003369">
    <property type="entry name" value="TatA/B/E"/>
</dbReference>
<dbReference type="InterPro" id="IPR006312">
    <property type="entry name" value="TatA/E"/>
</dbReference>
<dbReference type="GeneID" id="97532229"/>
<keyword evidence="3 9" id="KW-1003">Cell membrane</keyword>
<sequence>MKPWHIIVLIVVLLIVFGTAKLPDIARSLGQSAKVMKKEIRELQDDEPRPLPPAPPQPGQQPGQLYQSPQSQQSGYQPGTEIPGQQIPQQPFPQNPQYPADGRIDDGGQPGQSHQ</sequence>
<evidence type="ECO:0000313" key="11">
    <source>
        <dbReference type="EMBL" id="AZR05918.1"/>
    </source>
</evidence>
<evidence type="ECO:0000256" key="4">
    <source>
        <dbReference type="ARBA" id="ARBA00022692"/>
    </source>
</evidence>
<evidence type="ECO:0000313" key="12">
    <source>
        <dbReference type="Proteomes" id="UP000275951"/>
    </source>
</evidence>
<evidence type="ECO:0000256" key="8">
    <source>
        <dbReference type="ARBA" id="ARBA00023136"/>
    </source>
</evidence>
<keyword evidence="6 9" id="KW-1133">Transmembrane helix</keyword>
<feature type="region of interest" description="Disordered" evidence="10">
    <location>
        <begin position="37"/>
        <end position="115"/>
    </location>
</feature>
<dbReference type="GO" id="GO:0043953">
    <property type="term" value="P:protein transport by the Tat complex"/>
    <property type="evidence" value="ECO:0007669"/>
    <property type="project" value="UniProtKB-UniRule"/>
</dbReference>
<comment type="function">
    <text evidence="9">Part of the twin-arginine translocation (Tat) system that transports large folded proteins containing a characteristic twin-arginine motif in their signal peptide across membranes. TatA could form the protein-conducting channel of the Tat system.</text>
</comment>
<evidence type="ECO:0000256" key="10">
    <source>
        <dbReference type="SAM" id="MobiDB-lite"/>
    </source>
</evidence>
<protein>
    <recommendedName>
        <fullName evidence="9">Sec-independent protein translocase protein TatA</fullName>
    </recommendedName>
</protein>
<name>A0A2S0RKL6_9ACTO</name>
<reference evidence="11 12" key="1">
    <citation type="submission" date="2018-11" db="EMBL/GenBank/DDBJ databases">
        <title>Multidrug-resistant genes are associated with an 42-kb island TGI1 carrying a complex class 1 integron in a Trueperella pyogenes.</title>
        <authorList>
            <person name="Dong W."/>
        </authorList>
    </citation>
    <scope>NUCLEOTIDE SEQUENCE [LARGE SCALE GENOMIC DNA]</scope>
    <source>
        <strain evidence="11 12">TP4</strain>
    </source>
</reference>
<dbReference type="SMR" id="A0A2S0RKL6"/>
<comment type="subcellular location">
    <subcellularLocation>
        <location evidence="1 9">Cell membrane</location>
        <topology evidence="1 9">Single-pass membrane protein</topology>
    </subcellularLocation>
</comment>
<dbReference type="AlphaFoldDB" id="A0A2S0RKL6"/>
<keyword evidence="5 9" id="KW-0653">Protein transport</keyword>
<keyword evidence="4 9" id="KW-0812">Transmembrane</keyword>
<evidence type="ECO:0000256" key="3">
    <source>
        <dbReference type="ARBA" id="ARBA00022475"/>
    </source>
</evidence>
<accession>A0A2S0RKL6</accession>
<evidence type="ECO:0000256" key="9">
    <source>
        <dbReference type="HAMAP-Rule" id="MF_00236"/>
    </source>
</evidence>
<dbReference type="NCBIfam" id="NF001854">
    <property type="entry name" value="PRK00575.1"/>
    <property type="match status" value="1"/>
</dbReference>
<dbReference type="GO" id="GO:0033281">
    <property type="term" value="C:TAT protein transport complex"/>
    <property type="evidence" value="ECO:0007669"/>
    <property type="project" value="UniProtKB-UniRule"/>
</dbReference>
<dbReference type="Gene3D" id="1.20.5.3310">
    <property type="match status" value="1"/>
</dbReference>
<feature type="compositionally biased region" description="Low complexity" evidence="10">
    <location>
        <begin position="60"/>
        <end position="89"/>
    </location>
</feature>
<dbReference type="RefSeq" id="WP_039662533.1">
    <property type="nucleotide sequence ID" value="NZ_CP012649.1"/>
</dbReference>
<evidence type="ECO:0000256" key="6">
    <source>
        <dbReference type="ARBA" id="ARBA00022989"/>
    </source>
</evidence>
<dbReference type="PANTHER" id="PTHR42982">
    <property type="entry name" value="SEC-INDEPENDENT PROTEIN TRANSLOCASE PROTEIN TATA"/>
    <property type="match status" value="1"/>
</dbReference>
<evidence type="ECO:0000256" key="7">
    <source>
        <dbReference type="ARBA" id="ARBA00023010"/>
    </source>
</evidence>
<organism evidence="11 12">
    <name type="scientific">Trueperella pyogenes</name>
    <dbReference type="NCBI Taxonomy" id="1661"/>
    <lineage>
        <taxon>Bacteria</taxon>
        <taxon>Bacillati</taxon>
        <taxon>Actinomycetota</taxon>
        <taxon>Actinomycetes</taxon>
        <taxon>Actinomycetales</taxon>
        <taxon>Actinomycetaceae</taxon>
        <taxon>Trueperella</taxon>
    </lineage>
</organism>
<dbReference type="Proteomes" id="UP000275951">
    <property type="component" value="Chromosome"/>
</dbReference>